<dbReference type="PANTHER" id="PTHR33908:SF11">
    <property type="entry name" value="MEMBRANE PROTEIN"/>
    <property type="match status" value="1"/>
</dbReference>
<keyword evidence="3" id="KW-0328">Glycosyltransferase</keyword>
<reference evidence="10 11" key="1">
    <citation type="submission" date="2020-08" db="EMBL/GenBank/DDBJ databases">
        <title>Genomic Encyclopedia of Type Strains, Phase IV (KMG-IV): sequencing the most valuable type-strain genomes for metagenomic binning, comparative biology and taxonomic classification.</title>
        <authorList>
            <person name="Goeker M."/>
        </authorList>
    </citation>
    <scope>NUCLEOTIDE SEQUENCE [LARGE SCALE GENOMIC DNA]</scope>
    <source>
        <strain evidence="10 11">DSM 105137</strain>
    </source>
</reference>
<feature type="domain" description="Glycosyltransferase RgtA/B/C/D-like" evidence="9">
    <location>
        <begin position="57"/>
        <end position="214"/>
    </location>
</feature>
<evidence type="ECO:0000256" key="7">
    <source>
        <dbReference type="ARBA" id="ARBA00023136"/>
    </source>
</evidence>
<feature type="transmembrane region" description="Helical" evidence="8">
    <location>
        <begin position="206"/>
        <end position="227"/>
    </location>
</feature>
<organism evidence="10 11">
    <name type="scientific">Neolewinella aquimaris</name>
    <dbReference type="NCBI Taxonomy" id="1835722"/>
    <lineage>
        <taxon>Bacteria</taxon>
        <taxon>Pseudomonadati</taxon>
        <taxon>Bacteroidota</taxon>
        <taxon>Saprospiria</taxon>
        <taxon>Saprospirales</taxon>
        <taxon>Lewinellaceae</taxon>
        <taxon>Neolewinella</taxon>
    </lineage>
</organism>
<dbReference type="RefSeq" id="WP_183495161.1">
    <property type="nucleotide sequence ID" value="NZ_JACIFF010000003.1"/>
</dbReference>
<feature type="transmembrane region" description="Helical" evidence="8">
    <location>
        <begin position="107"/>
        <end position="125"/>
    </location>
</feature>
<keyword evidence="11" id="KW-1185">Reference proteome</keyword>
<gene>
    <name evidence="10" type="ORF">GGR28_001524</name>
</gene>
<dbReference type="InterPro" id="IPR050297">
    <property type="entry name" value="LipidA_mod_glycosyltrf_83"/>
</dbReference>
<feature type="transmembrane region" description="Helical" evidence="8">
    <location>
        <begin position="168"/>
        <end position="194"/>
    </location>
</feature>
<dbReference type="GO" id="GO:0005886">
    <property type="term" value="C:plasma membrane"/>
    <property type="evidence" value="ECO:0007669"/>
    <property type="project" value="UniProtKB-SubCell"/>
</dbReference>
<accession>A0A840E6S0</accession>
<feature type="transmembrane region" description="Helical" evidence="8">
    <location>
        <begin position="62"/>
        <end position="95"/>
    </location>
</feature>
<name>A0A840E6S0_9BACT</name>
<dbReference type="AlphaFoldDB" id="A0A840E6S0"/>
<keyword evidence="7 8" id="KW-0472">Membrane</keyword>
<evidence type="ECO:0000256" key="6">
    <source>
        <dbReference type="ARBA" id="ARBA00022989"/>
    </source>
</evidence>
<evidence type="ECO:0000313" key="10">
    <source>
        <dbReference type="EMBL" id="MBB4078907.1"/>
    </source>
</evidence>
<sequence length="487" mass="56029">MNLRPWPLLFFFVVLSLLLRWGTSFISVINHDESTYIVIAQEILNGKVYLRDVIDTKPIGVFWLYAAIIKLTGGSIPGIRLVTHLFVALTAWACFWAGRRATGSDRVGLAAGIAYLFATSTYTHYGVGPNSELFFNCFTVAALGIGIAPRASSPAEDGPMWHWPLMGVLLGTAVIIKPFAAAESLAMGLFALWYYWWRRREVMRGFLAGGMLVAGFALPLLAVYAYYLRLDMVDELLYYSFTVNSKYPVELAWHLRLKYLGDYLLRYSVLVLPAGAALVVAYRRGINRTWVYFLLGYFTVVTLMILSPGRRFGYYQIQLHPALCLLAAAFMDQRVEIWNGLRRWLSRRIVVYGLVGIATVLGISHFLSYQVKTDRPQMIVEYFRDRLEPGDQYFSVTSHQISYYLLKREVPTRFVHTALMFYDQYVKAFELDERAEAERLLANPNLRYVIRHPKDKLFFTPLSERLLQEFTLVDSLDQELYIYKRKE</sequence>
<comment type="subcellular location">
    <subcellularLocation>
        <location evidence="1">Cell membrane</location>
        <topology evidence="1">Multi-pass membrane protein</topology>
    </subcellularLocation>
</comment>
<feature type="transmembrane region" description="Helical" evidence="8">
    <location>
        <begin position="350"/>
        <end position="369"/>
    </location>
</feature>
<evidence type="ECO:0000256" key="3">
    <source>
        <dbReference type="ARBA" id="ARBA00022676"/>
    </source>
</evidence>
<protein>
    <submittedName>
        <fullName evidence="10">4-amino-4-deoxy-L-arabinose transferase-like glycosyltransferase</fullName>
    </submittedName>
</protein>
<evidence type="ECO:0000256" key="8">
    <source>
        <dbReference type="SAM" id="Phobius"/>
    </source>
</evidence>
<dbReference type="Proteomes" id="UP000576209">
    <property type="component" value="Unassembled WGS sequence"/>
</dbReference>
<dbReference type="GO" id="GO:0009103">
    <property type="term" value="P:lipopolysaccharide biosynthetic process"/>
    <property type="evidence" value="ECO:0007669"/>
    <property type="project" value="UniProtKB-ARBA"/>
</dbReference>
<evidence type="ECO:0000313" key="11">
    <source>
        <dbReference type="Proteomes" id="UP000576209"/>
    </source>
</evidence>
<evidence type="ECO:0000256" key="4">
    <source>
        <dbReference type="ARBA" id="ARBA00022679"/>
    </source>
</evidence>
<comment type="caution">
    <text evidence="10">The sequence shown here is derived from an EMBL/GenBank/DDBJ whole genome shotgun (WGS) entry which is preliminary data.</text>
</comment>
<keyword evidence="2" id="KW-1003">Cell membrane</keyword>
<keyword evidence="6 8" id="KW-1133">Transmembrane helix</keyword>
<dbReference type="Pfam" id="PF13231">
    <property type="entry name" value="PMT_2"/>
    <property type="match status" value="1"/>
</dbReference>
<evidence type="ECO:0000259" key="9">
    <source>
        <dbReference type="Pfam" id="PF13231"/>
    </source>
</evidence>
<feature type="transmembrane region" description="Helical" evidence="8">
    <location>
        <begin position="263"/>
        <end position="282"/>
    </location>
</feature>
<keyword evidence="4 10" id="KW-0808">Transferase</keyword>
<dbReference type="InterPro" id="IPR038731">
    <property type="entry name" value="RgtA/B/C-like"/>
</dbReference>
<evidence type="ECO:0000256" key="2">
    <source>
        <dbReference type="ARBA" id="ARBA00022475"/>
    </source>
</evidence>
<dbReference type="EMBL" id="JACIFF010000003">
    <property type="protein sequence ID" value="MBB4078907.1"/>
    <property type="molecule type" value="Genomic_DNA"/>
</dbReference>
<proteinExistence type="predicted"/>
<dbReference type="GO" id="GO:0016763">
    <property type="term" value="F:pentosyltransferase activity"/>
    <property type="evidence" value="ECO:0007669"/>
    <property type="project" value="TreeGrafter"/>
</dbReference>
<evidence type="ECO:0000256" key="1">
    <source>
        <dbReference type="ARBA" id="ARBA00004651"/>
    </source>
</evidence>
<feature type="transmembrane region" description="Helical" evidence="8">
    <location>
        <begin position="289"/>
        <end position="306"/>
    </location>
</feature>
<evidence type="ECO:0000256" key="5">
    <source>
        <dbReference type="ARBA" id="ARBA00022692"/>
    </source>
</evidence>
<dbReference type="PANTHER" id="PTHR33908">
    <property type="entry name" value="MANNOSYLTRANSFERASE YKCB-RELATED"/>
    <property type="match status" value="1"/>
</dbReference>
<keyword evidence="5 8" id="KW-0812">Transmembrane</keyword>